<evidence type="ECO:0000259" key="4">
    <source>
        <dbReference type="PROSITE" id="PS51755"/>
    </source>
</evidence>
<dbReference type="InterPro" id="IPR036388">
    <property type="entry name" value="WH-like_DNA-bd_sf"/>
</dbReference>
<dbReference type="SUPFAM" id="SSF46894">
    <property type="entry name" value="C-terminal effector domain of the bipartite response regulators"/>
    <property type="match status" value="1"/>
</dbReference>
<gene>
    <name evidence="5" type="ORF">SAMN05443668_109182</name>
</gene>
<dbReference type="SUPFAM" id="SSF52540">
    <property type="entry name" value="P-loop containing nucleoside triphosphate hydrolases"/>
    <property type="match status" value="1"/>
</dbReference>
<organism evidence="5 6">
    <name type="scientific">Cryptosporangium aurantiacum</name>
    <dbReference type="NCBI Taxonomy" id="134849"/>
    <lineage>
        <taxon>Bacteria</taxon>
        <taxon>Bacillati</taxon>
        <taxon>Actinomycetota</taxon>
        <taxon>Actinomycetes</taxon>
        <taxon>Cryptosporangiales</taxon>
        <taxon>Cryptosporangiaceae</taxon>
        <taxon>Cryptosporangium</taxon>
    </lineage>
</organism>
<dbReference type="GO" id="GO:0000160">
    <property type="term" value="P:phosphorelay signal transduction system"/>
    <property type="evidence" value="ECO:0007669"/>
    <property type="project" value="InterPro"/>
</dbReference>
<dbReference type="InterPro" id="IPR016032">
    <property type="entry name" value="Sig_transdc_resp-reg_C-effctor"/>
</dbReference>
<dbReference type="PANTHER" id="PTHR47691:SF3">
    <property type="entry name" value="HTH-TYPE TRANSCRIPTIONAL REGULATOR RV0890C-RELATED"/>
    <property type="match status" value="1"/>
</dbReference>
<evidence type="ECO:0000313" key="6">
    <source>
        <dbReference type="Proteomes" id="UP000184440"/>
    </source>
</evidence>
<evidence type="ECO:0000313" key="5">
    <source>
        <dbReference type="EMBL" id="SHN43464.1"/>
    </source>
</evidence>
<reference evidence="5 6" key="1">
    <citation type="submission" date="2016-11" db="EMBL/GenBank/DDBJ databases">
        <authorList>
            <person name="Jaros S."/>
            <person name="Januszkiewicz K."/>
            <person name="Wedrychowicz H."/>
        </authorList>
    </citation>
    <scope>NUCLEOTIDE SEQUENCE [LARGE SCALE GENOMIC DNA]</scope>
    <source>
        <strain evidence="5 6">DSM 46144</strain>
    </source>
</reference>
<dbReference type="InterPro" id="IPR027417">
    <property type="entry name" value="P-loop_NTPase"/>
</dbReference>
<dbReference type="PROSITE" id="PS51755">
    <property type="entry name" value="OMPR_PHOB"/>
    <property type="match status" value="1"/>
</dbReference>
<dbReference type="Gene3D" id="1.25.40.10">
    <property type="entry name" value="Tetratricopeptide repeat domain"/>
    <property type="match status" value="1"/>
</dbReference>
<comment type="similarity">
    <text evidence="1">Belongs to the AfsR/DnrI/RedD regulatory family.</text>
</comment>
<name>A0A1M7RB08_9ACTN</name>
<dbReference type="CDD" id="cd15831">
    <property type="entry name" value="BTAD"/>
    <property type="match status" value="1"/>
</dbReference>
<dbReference type="Proteomes" id="UP000184440">
    <property type="component" value="Unassembled WGS sequence"/>
</dbReference>
<feature type="DNA-binding region" description="OmpR/PhoB-type" evidence="3">
    <location>
        <begin position="1"/>
        <end position="96"/>
    </location>
</feature>
<sequence>MRLGLLGPLELRDAEGLPVPVTGARRRALLGRLALDPGRVVTTDRLVDDLWGTRPPSAPVSALRSAVSRLRRDLDRAGPPGRKAVGSPGAGYRLDLSPACVDLHEFERLTTSGSAAVLSGDADRGAKLLRDALGLWRGPVLADAGGAPFVAAVAARAGSLRLSAIEARVDADLARGVDPETLVTELTAACAEYPLREGLAARLIRALTTAGRRADALERYAAVRRFLVDRLGVDPGPEVQDAHLAALREDARPRVSARRGNLPAALTGFVGRSAELRRVAELLAGGRLITLTGPGGAGKTRLALEAAAVVPDAPDGVWLVEPAGHGSGATVGTVAEAVLATLARPTEALEAPTAEDPVTRLVELLGGRRALLVFDNGEHVVEALAALVTRLLDAAPGVRALVTGREPLGVAGEALCPIPPLPQPLSAAGLDDARGYPSVQLFTARASAAQPGFALTGTTVGDVVRICRTLDGLPLAIELAAAWLRSLRLGAVASRLDDRFALLSRGSRRRVPPHRTLRAVLDGSWELMSRSQRTLLRRLAVFAGATSLEAVDVVCGTGLPPGELPDLVGDLVDRSLLVPADGPDGRRYRLPATVRAYAADRLDEAGEREHVAAAHTTYLLTVAEHTEPLLRTGEQRTAIARFQAWHADLDAATARAVTAGQTGAARRLVAARLRFWWLTGQRPAAAYRALLGPADVGHTGAPEPDSTHRNGC</sequence>
<dbReference type="InterPro" id="IPR041664">
    <property type="entry name" value="AAA_16"/>
</dbReference>
<dbReference type="GO" id="GO:0003677">
    <property type="term" value="F:DNA binding"/>
    <property type="evidence" value="ECO:0007669"/>
    <property type="project" value="UniProtKB-UniRule"/>
</dbReference>
<dbReference type="SMART" id="SM01043">
    <property type="entry name" value="BTAD"/>
    <property type="match status" value="1"/>
</dbReference>
<dbReference type="GO" id="GO:0006355">
    <property type="term" value="P:regulation of DNA-templated transcription"/>
    <property type="evidence" value="ECO:0007669"/>
    <property type="project" value="InterPro"/>
</dbReference>
<dbReference type="InterPro" id="IPR005158">
    <property type="entry name" value="BTAD"/>
</dbReference>
<evidence type="ECO:0000256" key="2">
    <source>
        <dbReference type="ARBA" id="ARBA00023125"/>
    </source>
</evidence>
<dbReference type="Pfam" id="PF25872">
    <property type="entry name" value="HTH_77"/>
    <property type="match status" value="1"/>
</dbReference>
<dbReference type="RefSeq" id="WP_073260790.1">
    <property type="nucleotide sequence ID" value="NZ_FRCS01000009.1"/>
</dbReference>
<dbReference type="STRING" id="134849.SAMN05443668_109182"/>
<accession>A0A1M7RB08</accession>
<dbReference type="SUPFAM" id="SSF48452">
    <property type="entry name" value="TPR-like"/>
    <property type="match status" value="1"/>
</dbReference>
<dbReference type="EMBL" id="FRCS01000009">
    <property type="protein sequence ID" value="SHN43464.1"/>
    <property type="molecule type" value="Genomic_DNA"/>
</dbReference>
<protein>
    <submittedName>
        <fullName evidence="5">Predicted ATPase</fullName>
    </submittedName>
</protein>
<dbReference type="InterPro" id="IPR058852">
    <property type="entry name" value="HTH_77"/>
</dbReference>
<evidence type="ECO:0000256" key="1">
    <source>
        <dbReference type="ARBA" id="ARBA00005820"/>
    </source>
</evidence>
<dbReference type="InterPro" id="IPR011990">
    <property type="entry name" value="TPR-like_helical_dom_sf"/>
</dbReference>
<keyword evidence="2 3" id="KW-0238">DNA-binding</keyword>
<keyword evidence="6" id="KW-1185">Reference proteome</keyword>
<dbReference type="AlphaFoldDB" id="A0A1M7RB08"/>
<dbReference type="Pfam" id="PF03704">
    <property type="entry name" value="BTAD"/>
    <property type="match status" value="1"/>
</dbReference>
<dbReference type="InterPro" id="IPR001867">
    <property type="entry name" value="OmpR/PhoB-type_DNA-bd"/>
</dbReference>
<dbReference type="Pfam" id="PF00486">
    <property type="entry name" value="Trans_reg_C"/>
    <property type="match status" value="1"/>
</dbReference>
<dbReference type="Pfam" id="PF13191">
    <property type="entry name" value="AAA_16"/>
    <property type="match status" value="1"/>
</dbReference>
<dbReference type="Gene3D" id="1.10.10.10">
    <property type="entry name" value="Winged helix-like DNA-binding domain superfamily/Winged helix DNA-binding domain"/>
    <property type="match status" value="1"/>
</dbReference>
<dbReference type="GO" id="GO:0016887">
    <property type="term" value="F:ATP hydrolysis activity"/>
    <property type="evidence" value="ECO:0007669"/>
    <property type="project" value="InterPro"/>
</dbReference>
<dbReference type="PANTHER" id="PTHR47691">
    <property type="entry name" value="REGULATOR-RELATED"/>
    <property type="match status" value="1"/>
</dbReference>
<proteinExistence type="inferred from homology"/>
<dbReference type="PRINTS" id="PR00364">
    <property type="entry name" value="DISEASERSIST"/>
</dbReference>
<feature type="domain" description="OmpR/PhoB-type" evidence="4">
    <location>
        <begin position="1"/>
        <end position="96"/>
    </location>
</feature>
<evidence type="ECO:0000256" key="3">
    <source>
        <dbReference type="PROSITE-ProRule" id="PRU01091"/>
    </source>
</evidence>
<dbReference type="SMART" id="SM00862">
    <property type="entry name" value="Trans_reg_C"/>
    <property type="match status" value="1"/>
</dbReference>